<organism evidence="10 11">
    <name type="scientific">Owenia fusiformis</name>
    <name type="common">Polychaete worm</name>
    <dbReference type="NCBI Taxonomy" id="6347"/>
    <lineage>
        <taxon>Eukaryota</taxon>
        <taxon>Metazoa</taxon>
        <taxon>Spiralia</taxon>
        <taxon>Lophotrochozoa</taxon>
        <taxon>Annelida</taxon>
        <taxon>Polychaeta</taxon>
        <taxon>Sedentaria</taxon>
        <taxon>Canalipalpata</taxon>
        <taxon>Sabellida</taxon>
        <taxon>Oweniida</taxon>
        <taxon>Oweniidae</taxon>
        <taxon>Owenia</taxon>
    </lineage>
</organism>
<dbReference type="AlphaFoldDB" id="A0A8J1XPE8"/>
<dbReference type="PANTHER" id="PTHR12129">
    <property type="entry name" value="HEPARAN SULFATE 2-O-SULFOTRANSFERASE"/>
    <property type="match status" value="1"/>
</dbReference>
<dbReference type="Gene3D" id="3.40.50.300">
    <property type="entry name" value="P-loop containing nucleotide triphosphate hydrolases"/>
    <property type="match status" value="1"/>
</dbReference>
<comment type="subcellular location">
    <subcellularLocation>
        <location evidence="1">Golgi apparatus membrane</location>
        <topology evidence="1">Single-pass type II membrane protein</topology>
    </subcellularLocation>
</comment>
<dbReference type="PANTHER" id="PTHR12129:SF15">
    <property type="entry name" value="URONYL 2-SULFOTRANSFERASE"/>
    <property type="match status" value="1"/>
</dbReference>
<evidence type="ECO:0000256" key="4">
    <source>
        <dbReference type="ARBA" id="ARBA00022692"/>
    </source>
</evidence>
<evidence type="ECO:0000256" key="1">
    <source>
        <dbReference type="ARBA" id="ARBA00004323"/>
    </source>
</evidence>
<keyword evidence="6" id="KW-1133">Transmembrane helix</keyword>
<keyword evidence="5" id="KW-0735">Signal-anchor</keyword>
<name>A0A8J1XPE8_OWEFU</name>
<dbReference type="EMBL" id="CAIIXF020000007">
    <property type="protein sequence ID" value="CAH1789409.1"/>
    <property type="molecule type" value="Genomic_DNA"/>
</dbReference>
<comment type="similarity">
    <text evidence="2">Belongs to the sulfotransferase 3 family.</text>
</comment>
<proteinExistence type="inferred from homology"/>
<evidence type="ECO:0000256" key="5">
    <source>
        <dbReference type="ARBA" id="ARBA00022968"/>
    </source>
</evidence>
<keyword evidence="3" id="KW-0808">Transferase</keyword>
<dbReference type="GO" id="GO:0000139">
    <property type="term" value="C:Golgi membrane"/>
    <property type="evidence" value="ECO:0007669"/>
    <property type="project" value="UniProtKB-SubCell"/>
</dbReference>
<evidence type="ECO:0000256" key="3">
    <source>
        <dbReference type="ARBA" id="ARBA00022679"/>
    </source>
</evidence>
<evidence type="ECO:0000256" key="9">
    <source>
        <dbReference type="ARBA" id="ARBA00023180"/>
    </source>
</evidence>
<evidence type="ECO:0000313" key="11">
    <source>
        <dbReference type="Proteomes" id="UP000749559"/>
    </source>
</evidence>
<evidence type="ECO:0000313" key="10">
    <source>
        <dbReference type="EMBL" id="CAH1789409.1"/>
    </source>
</evidence>
<dbReference type="Pfam" id="PF03567">
    <property type="entry name" value="Sulfotransfer_2"/>
    <property type="match status" value="1"/>
</dbReference>
<keyword evidence="11" id="KW-1185">Reference proteome</keyword>
<protein>
    <submittedName>
        <fullName evidence="10">Uncharacterized protein</fullName>
    </submittedName>
</protein>
<dbReference type="GO" id="GO:0008146">
    <property type="term" value="F:sulfotransferase activity"/>
    <property type="evidence" value="ECO:0007669"/>
    <property type="project" value="InterPro"/>
</dbReference>
<keyword evidence="8" id="KW-0472">Membrane</keyword>
<evidence type="ECO:0000256" key="7">
    <source>
        <dbReference type="ARBA" id="ARBA00023034"/>
    </source>
</evidence>
<evidence type="ECO:0000256" key="8">
    <source>
        <dbReference type="ARBA" id="ARBA00023136"/>
    </source>
</evidence>
<sequence length="362" mass="42000">MADVKMLKNGFIVIFIVSILVLLKDIFVVKPQKNQDIIFETGTTLENMHNSSRTFKNESLIKEHSNAGKILNETNMDLPPTKKADETIIMGDLQEFLTKNSIFGLMYPETFEHVQFGAIIHLNIPNYATNLKFDILTIFEQTLQHNNVTFIRLGDTGNISDMDSILNKRNTPVLFSMDNPYINFFKAGYSTQPIYIAFLMDPYERLLSFYTQEMQPDNITNIYTQLKDCIEDSDCKKTLYARGFQHYAHWFCGSDSPCNTNCFYSAKGACNVARYFGFVGAMEAFDSALLMLSELLNRYFNNIKRIYQENIDVNQDETEKQTTKPIKKYVYEVVLNFLKPDYEIYNFVYDRNSKCLHALERL</sequence>
<dbReference type="InterPro" id="IPR005331">
    <property type="entry name" value="Sulfotransferase"/>
</dbReference>
<accession>A0A8J1XPE8</accession>
<dbReference type="InterPro" id="IPR007734">
    <property type="entry name" value="Heparan_SO4_2-O-STrfase"/>
</dbReference>
<dbReference type="InterPro" id="IPR027417">
    <property type="entry name" value="P-loop_NTPase"/>
</dbReference>
<evidence type="ECO:0000256" key="2">
    <source>
        <dbReference type="ARBA" id="ARBA00010569"/>
    </source>
</evidence>
<keyword evidence="9" id="KW-0325">Glycoprotein</keyword>
<keyword evidence="4" id="KW-0812">Transmembrane</keyword>
<evidence type="ECO:0000256" key="6">
    <source>
        <dbReference type="ARBA" id="ARBA00022989"/>
    </source>
</evidence>
<gene>
    <name evidence="10" type="ORF">OFUS_LOCUS14775</name>
</gene>
<dbReference type="Proteomes" id="UP000749559">
    <property type="component" value="Unassembled WGS sequence"/>
</dbReference>
<comment type="caution">
    <text evidence="10">The sequence shown here is derived from an EMBL/GenBank/DDBJ whole genome shotgun (WGS) entry which is preliminary data.</text>
</comment>
<reference evidence="10" key="1">
    <citation type="submission" date="2022-03" db="EMBL/GenBank/DDBJ databases">
        <authorList>
            <person name="Martin C."/>
        </authorList>
    </citation>
    <scope>NUCLEOTIDE SEQUENCE</scope>
</reference>
<keyword evidence="7" id="KW-0333">Golgi apparatus</keyword>